<dbReference type="Pfam" id="PF00042">
    <property type="entry name" value="Globin"/>
    <property type="match status" value="1"/>
</dbReference>
<dbReference type="CDD" id="cd12131">
    <property type="entry name" value="HGbI-like"/>
    <property type="match status" value="1"/>
</dbReference>
<dbReference type="SUPFAM" id="SSF46458">
    <property type="entry name" value="Globin-like"/>
    <property type="match status" value="1"/>
</dbReference>
<gene>
    <name evidence="7" type="ORF">FKG94_13660</name>
</gene>
<dbReference type="GO" id="GO:0020037">
    <property type="term" value="F:heme binding"/>
    <property type="evidence" value="ECO:0007669"/>
    <property type="project" value="InterPro"/>
</dbReference>
<dbReference type="Proteomes" id="UP000319732">
    <property type="component" value="Unassembled WGS sequence"/>
</dbReference>
<dbReference type="GO" id="GO:0046872">
    <property type="term" value="F:metal ion binding"/>
    <property type="evidence" value="ECO:0007669"/>
    <property type="project" value="UniProtKB-KW"/>
</dbReference>
<organism evidence="7 8">
    <name type="scientific">Exilibacterium tricleocarpae</name>
    <dbReference type="NCBI Taxonomy" id="2591008"/>
    <lineage>
        <taxon>Bacteria</taxon>
        <taxon>Pseudomonadati</taxon>
        <taxon>Pseudomonadota</taxon>
        <taxon>Gammaproteobacteria</taxon>
        <taxon>Cellvibrionales</taxon>
        <taxon>Cellvibrionaceae</taxon>
        <taxon>Exilibacterium</taxon>
    </lineage>
</organism>
<keyword evidence="7" id="KW-0675">Receptor</keyword>
<dbReference type="InterPro" id="IPR009050">
    <property type="entry name" value="Globin-like_sf"/>
</dbReference>
<dbReference type="RefSeq" id="WP_142904900.1">
    <property type="nucleotide sequence ID" value="NZ_ML660094.1"/>
</dbReference>
<keyword evidence="3" id="KW-0479">Metal-binding</keyword>
<dbReference type="PANTHER" id="PTHR43396:SF3">
    <property type="entry name" value="FLAVOHEMOPROTEIN"/>
    <property type="match status" value="1"/>
</dbReference>
<keyword evidence="1 5" id="KW-0349">Heme</keyword>
<evidence type="ECO:0000313" key="7">
    <source>
        <dbReference type="EMBL" id="TQV78121.1"/>
    </source>
</evidence>
<name>A0A545TLU4_9GAMM</name>
<dbReference type="GO" id="GO:0071949">
    <property type="term" value="F:FAD binding"/>
    <property type="evidence" value="ECO:0007669"/>
    <property type="project" value="TreeGrafter"/>
</dbReference>
<keyword evidence="8" id="KW-1185">Reference proteome</keyword>
<evidence type="ECO:0000259" key="6">
    <source>
        <dbReference type="PROSITE" id="PS01033"/>
    </source>
</evidence>
<comment type="caution">
    <text evidence="7">The sequence shown here is derived from an EMBL/GenBank/DDBJ whole genome shotgun (WGS) entry which is preliminary data.</text>
</comment>
<comment type="similarity">
    <text evidence="5">Belongs to the globin family.</text>
</comment>
<keyword evidence="2 5" id="KW-0561">Oxygen transport</keyword>
<evidence type="ECO:0000256" key="5">
    <source>
        <dbReference type="RuleBase" id="RU000356"/>
    </source>
</evidence>
<dbReference type="GO" id="GO:0019825">
    <property type="term" value="F:oxygen binding"/>
    <property type="evidence" value="ECO:0007669"/>
    <property type="project" value="InterPro"/>
</dbReference>
<protein>
    <submittedName>
        <fullName evidence="7">Hemin receptor</fullName>
    </submittedName>
</protein>
<proteinExistence type="inferred from homology"/>
<dbReference type="EMBL" id="VHSG01000013">
    <property type="protein sequence ID" value="TQV78121.1"/>
    <property type="molecule type" value="Genomic_DNA"/>
</dbReference>
<feature type="domain" description="Globin" evidence="6">
    <location>
        <begin position="1"/>
        <end position="134"/>
    </location>
</feature>
<sequence length="138" mass="15216">MTPEQITLVRSTFAKVVPISETAAQLFYDRLFALDPTVQPLFTGDMKAQGVKLMRMIGTVVSKLTQLEELVPALQDLALRHVGYGVENRHYATVGEALLWTLEQGLGEDFNDEVKAAWTQAYALLSSTMIDAANSRVA</sequence>
<dbReference type="InterPro" id="IPR000971">
    <property type="entry name" value="Globin"/>
</dbReference>
<dbReference type="PANTHER" id="PTHR43396">
    <property type="entry name" value="FLAVOHEMOPROTEIN"/>
    <property type="match status" value="1"/>
</dbReference>
<dbReference type="Gene3D" id="1.10.490.10">
    <property type="entry name" value="Globins"/>
    <property type="match status" value="1"/>
</dbReference>
<dbReference type="InterPro" id="IPR012292">
    <property type="entry name" value="Globin/Proto"/>
</dbReference>
<dbReference type="OrthoDB" id="9801223at2"/>
<dbReference type="GO" id="GO:0046210">
    <property type="term" value="P:nitric oxide catabolic process"/>
    <property type="evidence" value="ECO:0007669"/>
    <property type="project" value="TreeGrafter"/>
</dbReference>
<evidence type="ECO:0000256" key="2">
    <source>
        <dbReference type="ARBA" id="ARBA00022621"/>
    </source>
</evidence>
<dbReference type="GO" id="GO:0005344">
    <property type="term" value="F:oxygen carrier activity"/>
    <property type="evidence" value="ECO:0007669"/>
    <property type="project" value="UniProtKB-KW"/>
</dbReference>
<dbReference type="PRINTS" id="PR01907">
    <property type="entry name" value="WORMGLOBIN"/>
</dbReference>
<accession>A0A545TLU4</accession>
<evidence type="ECO:0000313" key="8">
    <source>
        <dbReference type="Proteomes" id="UP000319732"/>
    </source>
</evidence>
<evidence type="ECO:0000256" key="1">
    <source>
        <dbReference type="ARBA" id="ARBA00022617"/>
    </source>
</evidence>
<keyword evidence="4" id="KW-0408">Iron</keyword>
<evidence type="ECO:0000256" key="3">
    <source>
        <dbReference type="ARBA" id="ARBA00022723"/>
    </source>
</evidence>
<dbReference type="PROSITE" id="PS01033">
    <property type="entry name" value="GLOBIN"/>
    <property type="match status" value="1"/>
</dbReference>
<reference evidence="7 8" key="1">
    <citation type="submission" date="2019-06" db="EMBL/GenBank/DDBJ databases">
        <title>Whole genome sequence for Cellvibrionaceae sp. R142.</title>
        <authorList>
            <person name="Wang G."/>
        </authorList>
    </citation>
    <scope>NUCLEOTIDE SEQUENCE [LARGE SCALE GENOMIC DNA]</scope>
    <source>
        <strain evidence="7 8">R142</strain>
    </source>
</reference>
<keyword evidence="5" id="KW-0813">Transport</keyword>
<evidence type="ECO:0000256" key="4">
    <source>
        <dbReference type="ARBA" id="ARBA00023004"/>
    </source>
</evidence>
<dbReference type="GO" id="GO:0008941">
    <property type="term" value="F:nitric oxide dioxygenase NAD(P)H activity"/>
    <property type="evidence" value="ECO:0007669"/>
    <property type="project" value="TreeGrafter"/>
</dbReference>
<dbReference type="AlphaFoldDB" id="A0A545TLU4"/>
<dbReference type="GO" id="GO:0071500">
    <property type="term" value="P:cellular response to nitrosative stress"/>
    <property type="evidence" value="ECO:0007669"/>
    <property type="project" value="TreeGrafter"/>
</dbReference>